<feature type="region of interest" description="Disordered" evidence="1">
    <location>
        <begin position="354"/>
        <end position="378"/>
    </location>
</feature>
<evidence type="ECO:0000313" key="5">
    <source>
        <dbReference type="EMBL" id="CAB5229209.1"/>
    </source>
</evidence>
<evidence type="ECO:0000313" key="4">
    <source>
        <dbReference type="EMBL" id="CAB4202437.1"/>
    </source>
</evidence>
<dbReference type="EMBL" id="LR796952">
    <property type="protein sequence ID" value="CAB4177702.1"/>
    <property type="molecule type" value="Genomic_DNA"/>
</dbReference>
<dbReference type="EMBL" id="LR796869">
    <property type="protein sequence ID" value="CAB4171917.1"/>
    <property type="molecule type" value="Genomic_DNA"/>
</dbReference>
<evidence type="ECO:0000256" key="1">
    <source>
        <dbReference type="SAM" id="MobiDB-lite"/>
    </source>
</evidence>
<evidence type="ECO:0000313" key="2">
    <source>
        <dbReference type="EMBL" id="CAB4171917.1"/>
    </source>
</evidence>
<feature type="compositionally biased region" description="Low complexity" evidence="1">
    <location>
        <begin position="354"/>
        <end position="364"/>
    </location>
</feature>
<reference evidence="4" key="1">
    <citation type="submission" date="2020-05" db="EMBL/GenBank/DDBJ databases">
        <authorList>
            <person name="Chiriac C."/>
            <person name="Salcher M."/>
            <person name="Ghai R."/>
            <person name="Kavagutti S V."/>
        </authorList>
    </citation>
    <scope>NUCLEOTIDE SEQUENCE</scope>
</reference>
<gene>
    <name evidence="3" type="ORF">UFOVP1014_37</name>
    <name evidence="4" type="ORF">UFOVP1368_11</name>
    <name evidence="5" type="ORF">UFOVP1552_18</name>
    <name evidence="2" type="ORF">UFOVP933_32</name>
</gene>
<dbReference type="EMBL" id="LR797317">
    <property type="protein sequence ID" value="CAB4202437.1"/>
    <property type="molecule type" value="Genomic_DNA"/>
</dbReference>
<protein>
    <submittedName>
        <fullName evidence="4">Uncharacterized protein</fullName>
    </submittedName>
</protein>
<dbReference type="EMBL" id="LR798398">
    <property type="protein sequence ID" value="CAB5229209.1"/>
    <property type="molecule type" value="Genomic_DNA"/>
</dbReference>
<proteinExistence type="predicted"/>
<accession>A0A6J5S1W2</accession>
<name>A0A6J5S1W2_9CAUD</name>
<sequence>MADDEIGGGLLGSAGKFGSDVWSGLSGLLGGGVAPTAGQQQDMMASLSPEDQRRLGLSMLGQLGATLLSAGQRQTGAQRAEKLAQLGSVGSNMQTQAYNIVQGNLMRQQMAEKQQMLESQKQLGELAKDPEAYKARFGYDPSGIAGSQLMGINQQIVAQRAANPYGQESNLLKIQEMRRNESEAERTRLAVEQFAKSVKNNPDVPKSIKDIVEANPSLAMQSLVAKPQGGLEERDRAMIITAQRNPALASTPEYVQAYNNLYGPKMVQGFNPETKQMEYQWVSPPLPQGVLEPRPINVPPMPAAATSAAAPPVAAPVSAPAATPMAATTNVPAYAQPGYDPTSQAAVNQYLAPPSAGQPAAAPAVQPPQAAPAPGATKPVVIAKPPAEEKPLTEVQGKATGFATRMINASKVIDPLDPTAASKAGVVEAIAGQKLGPYGGYFETPERQSYKQAQRDWVTANLRQESGAAIGAEEMNNEIIKYFPQPSDTPQVVEQKRRSRESATQSMLVNAGPGAKRANLEFKPYEPSMVDRIKSMSPADLYMLDTTKLSEREKAELLARMSQINRGR</sequence>
<evidence type="ECO:0000313" key="3">
    <source>
        <dbReference type="EMBL" id="CAB4177702.1"/>
    </source>
</evidence>
<organism evidence="4">
    <name type="scientific">uncultured Caudovirales phage</name>
    <dbReference type="NCBI Taxonomy" id="2100421"/>
    <lineage>
        <taxon>Viruses</taxon>
        <taxon>Duplodnaviria</taxon>
        <taxon>Heunggongvirae</taxon>
        <taxon>Uroviricota</taxon>
        <taxon>Caudoviricetes</taxon>
        <taxon>Peduoviridae</taxon>
        <taxon>Maltschvirus</taxon>
        <taxon>Maltschvirus maltsch</taxon>
    </lineage>
</organism>